<keyword evidence="2" id="KW-1185">Reference proteome</keyword>
<sequence>MLKKCTKISGLTVTICVVACDQVCKHRNEPGMPMHSDKFCGLKSPNEFHRGGASQHGSRVGRLVRRFISP</sequence>
<comment type="caution">
    <text evidence="1">The sequence shown here is derived from an EMBL/GenBank/DDBJ whole genome shotgun (WGS) entry which is preliminary data.</text>
</comment>
<evidence type="ECO:0000313" key="2">
    <source>
        <dbReference type="Proteomes" id="UP001418222"/>
    </source>
</evidence>
<organism evidence="1 2">
    <name type="scientific">Platanthera zijinensis</name>
    <dbReference type="NCBI Taxonomy" id="2320716"/>
    <lineage>
        <taxon>Eukaryota</taxon>
        <taxon>Viridiplantae</taxon>
        <taxon>Streptophyta</taxon>
        <taxon>Embryophyta</taxon>
        <taxon>Tracheophyta</taxon>
        <taxon>Spermatophyta</taxon>
        <taxon>Magnoliopsida</taxon>
        <taxon>Liliopsida</taxon>
        <taxon>Asparagales</taxon>
        <taxon>Orchidaceae</taxon>
        <taxon>Orchidoideae</taxon>
        <taxon>Orchideae</taxon>
        <taxon>Orchidinae</taxon>
        <taxon>Platanthera</taxon>
    </lineage>
</organism>
<dbReference type="Proteomes" id="UP001418222">
    <property type="component" value="Unassembled WGS sequence"/>
</dbReference>
<dbReference type="EMBL" id="JBBWWQ010000021">
    <property type="protein sequence ID" value="KAK8914227.1"/>
    <property type="molecule type" value="Genomic_DNA"/>
</dbReference>
<reference evidence="1 2" key="1">
    <citation type="journal article" date="2022" name="Nat. Plants">
        <title>Genomes of leafy and leafless Platanthera orchids illuminate the evolution of mycoheterotrophy.</title>
        <authorList>
            <person name="Li M.H."/>
            <person name="Liu K.W."/>
            <person name="Li Z."/>
            <person name="Lu H.C."/>
            <person name="Ye Q.L."/>
            <person name="Zhang D."/>
            <person name="Wang J.Y."/>
            <person name="Li Y.F."/>
            <person name="Zhong Z.M."/>
            <person name="Liu X."/>
            <person name="Yu X."/>
            <person name="Liu D.K."/>
            <person name="Tu X.D."/>
            <person name="Liu B."/>
            <person name="Hao Y."/>
            <person name="Liao X.Y."/>
            <person name="Jiang Y.T."/>
            <person name="Sun W.H."/>
            <person name="Chen J."/>
            <person name="Chen Y.Q."/>
            <person name="Ai Y."/>
            <person name="Zhai J.W."/>
            <person name="Wu S.S."/>
            <person name="Zhou Z."/>
            <person name="Hsiao Y.Y."/>
            <person name="Wu W.L."/>
            <person name="Chen Y.Y."/>
            <person name="Lin Y.F."/>
            <person name="Hsu J.L."/>
            <person name="Li C.Y."/>
            <person name="Wang Z.W."/>
            <person name="Zhao X."/>
            <person name="Zhong W.Y."/>
            <person name="Ma X.K."/>
            <person name="Ma L."/>
            <person name="Huang J."/>
            <person name="Chen G.Z."/>
            <person name="Huang M.Z."/>
            <person name="Huang L."/>
            <person name="Peng D.H."/>
            <person name="Luo Y.B."/>
            <person name="Zou S.Q."/>
            <person name="Chen S.P."/>
            <person name="Lan S."/>
            <person name="Tsai W.C."/>
            <person name="Van de Peer Y."/>
            <person name="Liu Z.J."/>
        </authorList>
    </citation>
    <scope>NUCLEOTIDE SEQUENCE [LARGE SCALE GENOMIC DNA]</scope>
    <source>
        <strain evidence="1">Lor287</strain>
    </source>
</reference>
<evidence type="ECO:0000313" key="1">
    <source>
        <dbReference type="EMBL" id="KAK8914227.1"/>
    </source>
</evidence>
<proteinExistence type="predicted"/>
<gene>
    <name evidence="1" type="ORF">KSP39_PZI023427</name>
</gene>
<accession>A0AAP0ATJ3</accession>
<name>A0AAP0ATJ3_9ASPA</name>
<protein>
    <submittedName>
        <fullName evidence="1">Uncharacterized protein</fullName>
    </submittedName>
</protein>
<dbReference type="AlphaFoldDB" id="A0AAP0ATJ3"/>